<dbReference type="PANTHER" id="PTHR43132">
    <property type="entry name" value="ARSENICAL RESISTANCE OPERON REPRESSOR ARSR-RELATED"/>
    <property type="match status" value="1"/>
</dbReference>
<dbReference type="InterPro" id="IPR001845">
    <property type="entry name" value="HTH_ArsR_DNA-bd_dom"/>
</dbReference>
<gene>
    <name evidence="5" type="ORF">ACFPC0_25595</name>
</gene>
<dbReference type="Pfam" id="PF12840">
    <property type="entry name" value="HTH_20"/>
    <property type="match status" value="1"/>
</dbReference>
<dbReference type="CDD" id="cd00090">
    <property type="entry name" value="HTH_ARSR"/>
    <property type="match status" value="1"/>
</dbReference>
<dbReference type="Proteomes" id="UP001595824">
    <property type="component" value="Unassembled WGS sequence"/>
</dbReference>
<evidence type="ECO:0000259" key="4">
    <source>
        <dbReference type="SMART" id="SM00418"/>
    </source>
</evidence>
<evidence type="ECO:0000256" key="2">
    <source>
        <dbReference type="ARBA" id="ARBA00023125"/>
    </source>
</evidence>
<evidence type="ECO:0000313" key="6">
    <source>
        <dbReference type="Proteomes" id="UP001595824"/>
    </source>
</evidence>
<proteinExistence type="predicted"/>
<dbReference type="Gene3D" id="1.10.10.10">
    <property type="entry name" value="Winged helix-like DNA-binding domain superfamily/Winged helix DNA-binding domain"/>
    <property type="match status" value="1"/>
</dbReference>
<dbReference type="PANTHER" id="PTHR43132:SF8">
    <property type="entry name" value="HTH-TYPE TRANSCRIPTIONAL REGULATOR KMTR"/>
    <property type="match status" value="1"/>
</dbReference>
<dbReference type="SMART" id="SM00418">
    <property type="entry name" value="HTH_ARSR"/>
    <property type="match status" value="1"/>
</dbReference>
<keyword evidence="2" id="KW-0238">DNA-binding</keyword>
<comment type="caution">
    <text evidence="5">The sequence shown here is derived from an EMBL/GenBank/DDBJ whole genome shotgun (WGS) entry which is preliminary data.</text>
</comment>
<dbReference type="EMBL" id="JBHSDP010000024">
    <property type="protein sequence ID" value="MFC4331092.1"/>
    <property type="molecule type" value="Genomic_DNA"/>
</dbReference>
<accession>A0ABV8TKC5</accession>
<evidence type="ECO:0000313" key="5">
    <source>
        <dbReference type="EMBL" id="MFC4331092.1"/>
    </source>
</evidence>
<organism evidence="5 6">
    <name type="scientific">Streptomyces andamanensis</name>
    <dbReference type="NCBI Taxonomy" id="1565035"/>
    <lineage>
        <taxon>Bacteria</taxon>
        <taxon>Bacillati</taxon>
        <taxon>Actinomycetota</taxon>
        <taxon>Actinomycetes</taxon>
        <taxon>Kitasatosporales</taxon>
        <taxon>Streptomycetaceae</taxon>
        <taxon>Streptomyces</taxon>
    </lineage>
</organism>
<dbReference type="InterPro" id="IPR051011">
    <property type="entry name" value="Metal_resp_trans_reg"/>
</dbReference>
<keyword evidence="3" id="KW-0804">Transcription</keyword>
<reference evidence="6" key="1">
    <citation type="journal article" date="2019" name="Int. J. Syst. Evol. Microbiol.">
        <title>The Global Catalogue of Microorganisms (GCM) 10K type strain sequencing project: providing services to taxonomists for standard genome sequencing and annotation.</title>
        <authorList>
            <consortium name="The Broad Institute Genomics Platform"/>
            <consortium name="The Broad Institute Genome Sequencing Center for Infectious Disease"/>
            <person name="Wu L."/>
            <person name="Ma J."/>
        </authorList>
    </citation>
    <scope>NUCLEOTIDE SEQUENCE [LARGE SCALE GENOMIC DNA]</scope>
    <source>
        <strain evidence="6">PCU 347</strain>
    </source>
</reference>
<dbReference type="InterPro" id="IPR036388">
    <property type="entry name" value="WH-like_DNA-bd_sf"/>
</dbReference>
<keyword evidence="1" id="KW-0805">Transcription regulation</keyword>
<dbReference type="InterPro" id="IPR036390">
    <property type="entry name" value="WH_DNA-bd_sf"/>
</dbReference>
<name>A0ABV8TKC5_9ACTN</name>
<evidence type="ECO:0000256" key="1">
    <source>
        <dbReference type="ARBA" id="ARBA00023015"/>
    </source>
</evidence>
<evidence type="ECO:0000256" key="3">
    <source>
        <dbReference type="ARBA" id="ARBA00023163"/>
    </source>
</evidence>
<dbReference type="SUPFAM" id="SSF46785">
    <property type="entry name" value="Winged helix' DNA-binding domain"/>
    <property type="match status" value="1"/>
</dbReference>
<sequence length="337" mass="36232">MLRIHFTDADLAMLRVAGRPDPLWETVLGMQQLMGGTGAPVAFAAWRRRAAREIAERRLGPAARLVCRLAPPRGYFPDFLTPPEAGGGLAEGLDAVRGTPPARLRAEVIRTGLLPERGPRRLSWLPGLVAGDRERLEELAQALRLLHDALVAPAWSGVARGVHADRAVRGRAVLDGGAHRLLGSLRPFAAWEPPVLRVTYPVDMDLRLGGRGLRLVPSWFCWRMPVGMADPDLPPVLVHPVEHPLTAAVGQCRRPAALAALLGRTRWQVLGALRGPATTGELARLLGVSPASASTHTKTLREARLVVSHRVGGSTLHRLTPLGAALLEGDVPSTPPD</sequence>
<keyword evidence="6" id="KW-1185">Reference proteome</keyword>
<dbReference type="InterPro" id="IPR011991">
    <property type="entry name" value="ArsR-like_HTH"/>
</dbReference>
<feature type="domain" description="HTH arsR-type" evidence="4">
    <location>
        <begin position="256"/>
        <end position="331"/>
    </location>
</feature>
<dbReference type="RefSeq" id="WP_381742246.1">
    <property type="nucleotide sequence ID" value="NZ_JBHSDP010000024.1"/>
</dbReference>
<protein>
    <submittedName>
        <fullName evidence="5">ArsR/SmtB family transcription factor</fullName>
    </submittedName>
</protein>